<evidence type="ECO:0000313" key="7">
    <source>
        <dbReference type="EMBL" id="MBK7416108.1"/>
    </source>
</evidence>
<sequence length="417" mass="44824">MTDNGTLNSLWSQAIVAGFVAAGVKRAVISPGSRSTPLALALLGQSGLICDVTVDERSAAFFALGIAKASHRPVLLLATSGTAPANWMPAVMEANLSRVPLILISADRPPELQGCGANQTVDQVNLFGVQVRASHALGAPHEGFDPAYLHRLAARVCEQAIWPHPGPVHINQPFREPLIPQGNLLASDVPAEIYIRQPLLSPTPGDIQEVCRVIAGRPGVIVCGELPESPDFPFAISALAAQLVCPILAEPLSNLRFGPHDLSHVAVRYNAWLSDSASQARVRPAWVLRFGAFPVTRNLQNYVASATVQIVVQPWPRWSDPAQRVTHMLRSDPTAFCKALIAACLSLARLAGNVLLSKLKRAHNLLKKLSTLPPSSIICQKTMLYLSAIRWLFANSIPIQAVGTRRCIFTEIVAPAA</sequence>
<accession>A0A935JYD9</accession>
<dbReference type="PANTHER" id="PTHR42916">
    <property type="entry name" value="2-SUCCINYL-5-ENOLPYRUVYL-6-HYDROXY-3-CYCLOHEXENE-1-CARBOXYLATE SYNTHASE"/>
    <property type="match status" value="1"/>
</dbReference>
<reference evidence="7 8" key="1">
    <citation type="submission" date="2020-10" db="EMBL/GenBank/DDBJ databases">
        <title>Connecting structure to function with the recovery of over 1000 high-quality activated sludge metagenome-assembled genomes encoding full-length rRNA genes using long-read sequencing.</title>
        <authorList>
            <person name="Singleton C.M."/>
            <person name="Petriglieri F."/>
            <person name="Kristensen J.M."/>
            <person name="Kirkegaard R.H."/>
            <person name="Michaelsen T.Y."/>
            <person name="Andersen M.H."/>
            <person name="Karst S.M."/>
            <person name="Dueholm M.S."/>
            <person name="Nielsen P.H."/>
            <person name="Albertsen M."/>
        </authorList>
    </citation>
    <scope>NUCLEOTIDE SEQUENCE [LARGE SCALE GENOMIC DNA]</scope>
    <source>
        <strain evidence="7">EsbW_18-Q3-R4-48_BATAC.463</strain>
    </source>
</reference>
<protein>
    <submittedName>
        <fullName evidence="7">2-succinyl-5-enolpyruvyl-6-hydroxy-3-cyclohexene-1-carboxylic-acid synthase</fullName>
        <ecNumber evidence="7">2.2.1.9</ecNumber>
    </submittedName>
</protein>
<evidence type="ECO:0000256" key="5">
    <source>
        <dbReference type="ARBA" id="ARBA00023211"/>
    </source>
</evidence>
<keyword evidence="1 7" id="KW-0808">Transferase</keyword>
<dbReference type="GO" id="GO:0046872">
    <property type="term" value="F:metal ion binding"/>
    <property type="evidence" value="ECO:0007669"/>
    <property type="project" value="UniProtKB-KW"/>
</dbReference>
<evidence type="ECO:0000259" key="6">
    <source>
        <dbReference type="Pfam" id="PF02776"/>
    </source>
</evidence>
<dbReference type="Gene3D" id="3.40.50.1220">
    <property type="entry name" value="TPP-binding domain"/>
    <property type="match status" value="1"/>
</dbReference>
<keyword evidence="3" id="KW-0460">Magnesium</keyword>
<dbReference type="InterPro" id="IPR004433">
    <property type="entry name" value="MenaQ_synth_MenD"/>
</dbReference>
<dbReference type="CDD" id="cd07037">
    <property type="entry name" value="TPP_PYR_MenD"/>
    <property type="match status" value="1"/>
</dbReference>
<dbReference type="EMBL" id="JADJMS010000031">
    <property type="protein sequence ID" value="MBK7416108.1"/>
    <property type="molecule type" value="Genomic_DNA"/>
</dbReference>
<dbReference type="GO" id="GO:0070204">
    <property type="term" value="F:2-succinyl-5-enolpyruvyl-6-hydroxy-3-cyclohexene-1-carboxylic-acid synthase activity"/>
    <property type="evidence" value="ECO:0007669"/>
    <property type="project" value="UniProtKB-EC"/>
</dbReference>
<keyword evidence="2" id="KW-0479">Metal-binding</keyword>
<keyword evidence="4" id="KW-0786">Thiamine pyrophosphate</keyword>
<proteinExistence type="predicted"/>
<evidence type="ECO:0000256" key="2">
    <source>
        <dbReference type="ARBA" id="ARBA00022723"/>
    </source>
</evidence>
<comment type="caution">
    <text evidence="7">The sequence shown here is derived from an EMBL/GenBank/DDBJ whole genome shotgun (WGS) entry which is preliminary data.</text>
</comment>
<organism evidence="7 8">
    <name type="scientific">Candidatus Dechloromonas phosphorivorans</name>
    <dbReference type="NCBI Taxonomy" id="2899244"/>
    <lineage>
        <taxon>Bacteria</taxon>
        <taxon>Pseudomonadati</taxon>
        <taxon>Pseudomonadota</taxon>
        <taxon>Betaproteobacteria</taxon>
        <taxon>Rhodocyclales</taxon>
        <taxon>Azonexaceae</taxon>
        <taxon>Dechloromonas</taxon>
    </lineage>
</organism>
<evidence type="ECO:0000256" key="3">
    <source>
        <dbReference type="ARBA" id="ARBA00022842"/>
    </source>
</evidence>
<dbReference type="Proteomes" id="UP000739411">
    <property type="component" value="Unassembled WGS sequence"/>
</dbReference>
<evidence type="ECO:0000256" key="1">
    <source>
        <dbReference type="ARBA" id="ARBA00022679"/>
    </source>
</evidence>
<dbReference type="GO" id="GO:0009234">
    <property type="term" value="P:menaquinone biosynthetic process"/>
    <property type="evidence" value="ECO:0007669"/>
    <property type="project" value="InterPro"/>
</dbReference>
<evidence type="ECO:0000256" key="4">
    <source>
        <dbReference type="ARBA" id="ARBA00023052"/>
    </source>
</evidence>
<dbReference type="Gene3D" id="3.40.50.970">
    <property type="match status" value="1"/>
</dbReference>
<dbReference type="AlphaFoldDB" id="A0A935JYD9"/>
<dbReference type="NCBIfam" id="TIGR00173">
    <property type="entry name" value="menD"/>
    <property type="match status" value="1"/>
</dbReference>
<evidence type="ECO:0000313" key="8">
    <source>
        <dbReference type="Proteomes" id="UP000739411"/>
    </source>
</evidence>
<dbReference type="Pfam" id="PF02776">
    <property type="entry name" value="TPP_enzyme_N"/>
    <property type="match status" value="1"/>
</dbReference>
<dbReference type="InterPro" id="IPR012001">
    <property type="entry name" value="Thiamin_PyroP_enz_TPP-bd_dom"/>
</dbReference>
<dbReference type="GO" id="GO:0030976">
    <property type="term" value="F:thiamine pyrophosphate binding"/>
    <property type="evidence" value="ECO:0007669"/>
    <property type="project" value="InterPro"/>
</dbReference>
<dbReference type="SUPFAM" id="SSF52518">
    <property type="entry name" value="Thiamin diphosphate-binding fold (THDP-binding)"/>
    <property type="match status" value="1"/>
</dbReference>
<dbReference type="EC" id="2.2.1.9" evidence="7"/>
<dbReference type="PANTHER" id="PTHR42916:SF1">
    <property type="entry name" value="PROTEIN PHYLLO, CHLOROPLASTIC"/>
    <property type="match status" value="1"/>
</dbReference>
<keyword evidence="5" id="KW-0464">Manganese</keyword>
<gene>
    <name evidence="7" type="primary">menD</name>
    <name evidence="7" type="ORF">IPJ38_14330</name>
</gene>
<feature type="domain" description="Thiamine pyrophosphate enzyme N-terminal TPP-binding" evidence="6">
    <location>
        <begin position="12"/>
        <end position="125"/>
    </location>
</feature>
<name>A0A935JYD9_9RHOO</name>
<dbReference type="InterPro" id="IPR029061">
    <property type="entry name" value="THDP-binding"/>
</dbReference>